<name>A0A6M7WNZ1_RHILI</name>
<accession>A0A6M7WNZ1</accession>
<dbReference type="RefSeq" id="WP_027028717.1">
    <property type="nucleotide sequence ID" value="NZ_CP033367.1"/>
</dbReference>
<dbReference type="PANTHER" id="PTHR39176:SF1">
    <property type="entry name" value="PERIPLASMIC PROTEIN"/>
    <property type="match status" value="1"/>
</dbReference>
<protein>
    <submittedName>
        <fullName evidence="3">DUF1311 domain-containing protein</fullName>
    </submittedName>
</protein>
<dbReference type="InterPro" id="IPR009739">
    <property type="entry name" value="LprI-like_N"/>
</dbReference>
<sequence>MHNVGGKLISGALACLLMALSPAPLLASGLKDPTAETLDRCLNDPDHGSTAGQTECEATATDDYDHRMNTAYATLMHKLPHEAAQQLRLSQRAWLAFRDAEAKARDALYETRQGTMYVPMQAADATNVIRDRALLLEGYVRVMEIDE</sequence>
<evidence type="ECO:0000256" key="1">
    <source>
        <dbReference type="SAM" id="SignalP"/>
    </source>
</evidence>
<dbReference type="PANTHER" id="PTHR39176">
    <property type="entry name" value="PERIPLASMIC PROTEIN-RELATED"/>
    <property type="match status" value="1"/>
</dbReference>
<organism evidence="3 4">
    <name type="scientific">Mesorhizobium loti R88b</name>
    <dbReference type="NCBI Taxonomy" id="935548"/>
    <lineage>
        <taxon>Bacteria</taxon>
        <taxon>Pseudomonadati</taxon>
        <taxon>Pseudomonadota</taxon>
        <taxon>Alphaproteobacteria</taxon>
        <taxon>Hyphomicrobiales</taxon>
        <taxon>Phyllobacteriaceae</taxon>
        <taxon>Mesorhizobium</taxon>
    </lineage>
</organism>
<dbReference type="Proteomes" id="UP000503017">
    <property type="component" value="Chromosome"/>
</dbReference>
<evidence type="ECO:0000313" key="3">
    <source>
        <dbReference type="EMBL" id="QKD04102.1"/>
    </source>
</evidence>
<dbReference type="Gene3D" id="1.20.1270.180">
    <property type="match status" value="1"/>
</dbReference>
<gene>
    <name evidence="3" type="ORF">EB235_23625</name>
</gene>
<reference evidence="3 4" key="1">
    <citation type="submission" date="2018-10" db="EMBL/GenBank/DDBJ databases">
        <authorList>
            <person name="Perry B.J."/>
            <person name="Sullivan J.T."/>
            <person name="Murphy R.J.T."/>
            <person name="Ramsay J.P."/>
            <person name="Ronson C.W."/>
        </authorList>
    </citation>
    <scope>NUCLEOTIDE SEQUENCE [LARGE SCALE GENOMIC DNA]</scope>
    <source>
        <strain evidence="3 4">R88b</strain>
    </source>
</reference>
<dbReference type="Pfam" id="PF07007">
    <property type="entry name" value="LprI"/>
    <property type="match status" value="1"/>
</dbReference>
<proteinExistence type="predicted"/>
<feature type="chain" id="PRO_5026679355" evidence="1">
    <location>
        <begin position="28"/>
        <end position="147"/>
    </location>
</feature>
<keyword evidence="1" id="KW-0732">Signal</keyword>
<feature type="domain" description="Lysozyme inhibitor LprI-like N-terminal" evidence="2">
    <location>
        <begin position="46"/>
        <end position="133"/>
    </location>
</feature>
<evidence type="ECO:0000313" key="4">
    <source>
        <dbReference type="Proteomes" id="UP000503017"/>
    </source>
</evidence>
<feature type="signal peptide" evidence="1">
    <location>
        <begin position="1"/>
        <end position="27"/>
    </location>
</feature>
<evidence type="ECO:0000259" key="2">
    <source>
        <dbReference type="Pfam" id="PF07007"/>
    </source>
</evidence>
<dbReference type="EMBL" id="CP033367">
    <property type="protein sequence ID" value="QKD04102.1"/>
    <property type="molecule type" value="Genomic_DNA"/>
</dbReference>
<dbReference type="AlphaFoldDB" id="A0A6M7WNZ1"/>